<gene>
    <name evidence="1" type="ORF">O4U47_22560</name>
</gene>
<accession>A0ABT4TSD1</accession>
<evidence type="ECO:0000313" key="1">
    <source>
        <dbReference type="EMBL" id="MDA2807306.1"/>
    </source>
</evidence>
<dbReference type="Proteomes" id="UP001165685">
    <property type="component" value="Unassembled WGS sequence"/>
</dbReference>
<comment type="caution">
    <text evidence="1">The sequence shown here is derived from an EMBL/GenBank/DDBJ whole genome shotgun (WGS) entry which is preliminary data.</text>
</comment>
<protein>
    <submittedName>
        <fullName evidence="1">Transcriptional regulator</fullName>
    </submittedName>
</protein>
<dbReference type="EMBL" id="JAQFWP010000051">
    <property type="protein sequence ID" value="MDA2807306.1"/>
    <property type="molecule type" value="Genomic_DNA"/>
</dbReference>
<dbReference type="RefSeq" id="WP_270679935.1">
    <property type="nucleotide sequence ID" value="NZ_JAQFWP010000051.1"/>
</dbReference>
<organism evidence="1 2">
    <name type="scientific">Nocardiopsis suaedae</name>
    <dbReference type="NCBI Taxonomy" id="3018444"/>
    <lineage>
        <taxon>Bacteria</taxon>
        <taxon>Bacillati</taxon>
        <taxon>Actinomycetota</taxon>
        <taxon>Actinomycetes</taxon>
        <taxon>Streptosporangiales</taxon>
        <taxon>Nocardiopsidaceae</taxon>
        <taxon>Nocardiopsis</taxon>
    </lineage>
</organism>
<reference evidence="1" key="1">
    <citation type="submission" date="2023-01" db="EMBL/GenBank/DDBJ databases">
        <title>Draft genome sequence of Nocardiopsis sp. LSu2-4 isolated from halophytes.</title>
        <authorList>
            <person name="Duangmal K."/>
            <person name="Chantavorakit T."/>
        </authorList>
    </citation>
    <scope>NUCLEOTIDE SEQUENCE</scope>
    <source>
        <strain evidence="1">LSu2-4</strain>
    </source>
</reference>
<keyword evidence="2" id="KW-1185">Reference proteome</keyword>
<name>A0ABT4TSD1_9ACTN</name>
<evidence type="ECO:0000313" key="2">
    <source>
        <dbReference type="Proteomes" id="UP001165685"/>
    </source>
</evidence>
<sequence length="317" mass="34100">MRMRPSEISNVMSTAASQYGLISHRQALCCGLDDTRIHRLLRRREWVCALPEVYAVRPLSAGTDSSRSADGIRLRRAVKAAQLALGPAAVASGPTAARLWGVQGLPRWNGREVHITLPAPCRGGADLPGVRTSTLLVGRHEADRKDRLRLTSPGRTLRDTVPTVDRATAVALMDSALYRGLLTWRELLAQPPFNACRPGAEASEPWWGLADPRASTPLETRIRLLCTDAGLPPDDLYPQELAEGGGPLPGRPVRAPLWWRTGALIVDPVGAVPPRLQEELEAARPSVTVLRPAWDDLARPGALTGAVAAVVAAGARP</sequence>
<proteinExistence type="predicted"/>